<feature type="domain" description="Thioredoxin" evidence="5">
    <location>
        <begin position="2"/>
        <end position="150"/>
    </location>
</feature>
<dbReference type="PANTHER" id="PTHR43110:SF1">
    <property type="entry name" value="THIOL PEROXIDASE"/>
    <property type="match status" value="1"/>
</dbReference>
<dbReference type="InterPro" id="IPR036249">
    <property type="entry name" value="Thioredoxin-like_sf"/>
</dbReference>
<keyword evidence="4" id="KW-0676">Redox-active center</keyword>
<organism evidence="6 7">
    <name type="scientific">Flavimobilis rhizosphaerae</name>
    <dbReference type="NCBI Taxonomy" id="2775421"/>
    <lineage>
        <taxon>Bacteria</taxon>
        <taxon>Bacillati</taxon>
        <taxon>Actinomycetota</taxon>
        <taxon>Actinomycetes</taxon>
        <taxon>Micrococcales</taxon>
        <taxon>Jonesiaceae</taxon>
        <taxon>Flavimobilis</taxon>
    </lineage>
</organism>
<accession>A0ABR9DW02</accession>
<evidence type="ECO:0000313" key="7">
    <source>
        <dbReference type="Proteomes" id="UP000642107"/>
    </source>
</evidence>
<evidence type="ECO:0000256" key="2">
    <source>
        <dbReference type="ARBA" id="ARBA00022862"/>
    </source>
</evidence>
<dbReference type="InterPro" id="IPR024706">
    <property type="entry name" value="Peroxiredoxin_AhpC-typ"/>
</dbReference>
<evidence type="ECO:0000313" key="6">
    <source>
        <dbReference type="EMBL" id="MBD9700180.1"/>
    </source>
</evidence>
<evidence type="ECO:0000256" key="3">
    <source>
        <dbReference type="ARBA" id="ARBA00023002"/>
    </source>
</evidence>
<keyword evidence="1" id="KW-0575">Peroxidase</keyword>
<dbReference type="SUPFAM" id="SSF52833">
    <property type="entry name" value="Thioredoxin-like"/>
    <property type="match status" value="1"/>
</dbReference>
<evidence type="ECO:0000256" key="1">
    <source>
        <dbReference type="ARBA" id="ARBA00022559"/>
    </source>
</evidence>
<sequence length="150" mass="16585">MPQVGEPAPDFTLQDVHGTPVTLSDLRGTPVLVVFFPFAFSGICTGEMCEIRDNLEDFEDAGVRVLAISCDPVYSLRAWSEQEGYDFDLLSDFWPHGEVARAYGVLDENRGLAIRGSFLVDEDGVIRWSIVNAPGEKRAFSGYHQALTLV</sequence>
<dbReference type="InterPro" id="IPR013766">
    <property type="entry name" value="Thioredoxin_domain"/>
</dbReference>
<dbReference type="PIRSF" id="PIRSF000239">
    <property type="entry name" value="AHPC"/>
    <property type="match status" value="1"/>
</dbReference>
<proteinExistence type="predicted"/>
<evidence type="ECO:0000256" key="4">
    <source>
        <dbReference type="ARBA" id="ARBA00023284"/>
    </source>
</evidence>
<protein>
    <submittedName>
        <fullName evidence="6">Peroxiredoxin</fullName>
    </submittedName>
</protein>
<reference evidence="6 7" key="1">
    <citation type="submission" date="2020-09" db="EMBL/GenBank/DDBJ databases">
        <title>Flavimobilis rhizosphaerae sp. nov., isolated from rhizosphere soil of Spartina alterniflora.</title>
        <authorList>
            <person name="Hanqin C."/>
        </authorList>
    </citation>
    <scope>NUCLEOTIDE SEQUENCE [LARGE SCALE GENOMIC DNA]</scope>
    <source>
        <strain evidence="6 7">GY 10621</strain>
    </source>
</reference>
<name>A0ABR9DW02_9MICO</name>
<dbReference type="PROSITE" id="PS51352">
    <property type="entry name" value="THIOREDOXIN_2"/>
    <property type="match status" value="1"/>
</dbReference>
<gene>
    <name evidence="6" type="ORF">IGS67_11880</name>
</gene>
<dbReference type="PANTHER" id="PTHR43110">
    <property type="entry name" value="THIOL PEROXIDASE"/>
    <property type="match status" value="1"/>
</dbReference>
<dbReference type="EMBL" id="JACZDF010000007">
    <property type="protein sequence ID" value="MBD9700180.1"/>
    <property type="molecule type" value="Genomic_DNA"/>
</dbReference>
<comment type="caution">
    <text evidence="6">The sequence shown here is derived from an EMBL/GenBank/DDBJ whole genome shotgun (WGS) entry which is preliminary data.</text>
</comment>
<dbReference type="Gene3D" id="3.40.30.10">
    <property type="entry name" value="Glutaredoxin"/>
    <property type="match status" value="1"/>
</dbReference>
<dbReference type="Pfam" id="PF00578">
    <property type="entry name" value="AhpC-TSA"/>
    <property type="match status" value="1"/>
</dbReference>
<dbReference type="InterPro" id="IPR000866">
    <property type="entry name" value="AhpC/TSA"/>
</dbReference>
<keyword evidence="2" id="KW-0049">Antioxidant</keyword>
<evidence type="ECO:0000259" key="5">
    <source>
        <dbReference type="PROSITE" id="PS51352"/>
    </source>
</evidence>
<keyword evidence="3" id="KW-0560">Oxidoreductase</keyword>
<dbReference type="Proteomes" id="UP000642107">
    <property type="component" value="Unassembled WGS sequence"/>
</dbReference>
<keyword evidence="7" id="KW-1185">Reference proteome</keyword>
<dbReference type="InterPro" id="IPR050455">
    <property type="entry name" value="Tpx_Peroxidase_subfamily"/>
</dbReference>
<dbReference type="CDD" id="cd03018">
    <property type="entry name" value="PRX_AhpE_like"/>
    <property type="match status" value="1"/>
</dbReference>